<keyword evidence="3 11" id="KW-0378">Hydrolase</keyword>
<proteinExistence type="inferred from homology"/>
<feature type="active site" evidence="7">
    <location>
        <position position="130"/>
    </location>
</feature>
<dbReference type="GO" id="GO:0009002">
    <property type="term" value="F:serine-type D-Ala-D-Ala carboxypeptidase activity"/>
    <property type="evidence" value="ECO:0007669"/>
    <property type="project" value="InterPro"/>
</dbReference>
<dbReference type="Proteomes" id="UP001286174">
    <property type="component" value="Unassembled WGS sequence"/>
</dbReference>
<dbReference type="GO" id="GO:0071555">
    <property type="term" value="P:cell wall organization"/>
    <property type="evidence" value="ECO:0007669"/>
    <property type="project" value="UniProtKB-KW"/>
</dbReference>
<keyword evidence="2" id="KW-0732">Signal</keyword>
<evidence type="ECO:0000256" key="7">
    <source>
        <dbReference type="PIRSR" id="PIRSR618044-1"/>
    </source>
</evidence>
<evidence type="ECO:0000256" key="5">
    <source>
        <dbReference type="ARBA" id="ARBA00022984"/>
    </source>
</evidence>
<feature type="domain" description="Peptidase S11 D-alanyl-D-alanine carboxypeptidase A N-terminal" evidence="10">
    <location>
        <begin position="40"/>
        <end position="266"/>
    </location>
</feature>
<dbReference type="PANTHER" id="PTHR21581:SF6">
    <property type="entry name" value="TRAFFICKING PROTEIN PARTICLE COMPLEX SUBUNIT 12"/>
    <property type="match status" value="1"/>
</dbReference>
<reference evidence="11 12" key="1">
    <citation type="submission" date="2022-03" db="EMBL/GenBank/DDBJ databases">
        <title>Novel taxa within the pig intestine.</title>
        <authorList>
            <person name="Wylensek D."/>
            <person name="Bishof K."/>
            <person name="Afrizal A."/>
            <person name="Clavel T."/>
        </authorList>
    </citation>
    <scope>NUCLEOTIDE SEQUENCE [LARGE SCALE GENOMIC DNA]</scope>
    <source>
        <strain evidence="11 12">CLA-KB-P133</strain>
    </source>
</reference>
<evidence type="ECO:0000259" key="10">
    <source>
        <dbReference type="Pfam" id="PF00768"/>
    </source>
</evidence>
<name>A0AB35U573_9FIRM</name>
<dbReference type="InterPro" id="IPR012338">
    <property type="entry name" value="Beta-lactam/transpept-like"/>
</dbReference>
<comment type="caution">
    <text evidence="11">The sequence shown here is derived from an EMBL/GenBank/DDBJ whole genome shotgun (WGS) entry which is preliminary data.</text>
</comment>
<evidence type="ECO:0000256" key="9">
    <source>
        <dbReference type="RuleBase" id="RU004016"/>
    </source>
</evidence>
<dbReference type="SUPFAM" id="SSF56601">
    <property type="entry name" value="beta-lactamase/transpeptidase-like"/>
    <property type="match status" value="1"/>
</dbReference>
<organism evidence="11 12">
    <name type="scientific">Grylomicrobium aquisgranensis</name>
    <dbReference type="NCBI Taxonomy" id="2926318"/>
    <lineage>
        <taxon>Bacteria</taxon>
        <taxon>Bacillati</taxon>
        <taxon>Bacillota</taxon>
        <taxon>Erysipelotrichia</taxon>
        <taxon>Erysipelotrichales</taxon>
        <taxon>Erysipelotrichaceae</taxon>
        <taxon>Grylomicrobium</taxon>
    </lineage>
</organism>
<keyword evidence="4" id="KW-0133">Cell shape</keyword>
<evidence type="ECO:0000313" key="11">
    <source>
        <dbReference type="EMBL" id="MDX8419056.1"/>
    </source>
</evidence>
<keyword evidence="6" id="KW-0961">Cell wall biogenesis/degradation</keyword>
<gene>
    <name evidence="11" type="ORF">MOZ60_02990</name>
</gene>
<protein>
    <submittedName>
        <fullName evidence="11">Serine hydrolase</fullName>
    </submittedName>
</protein>
<feature type="binding site" evidence="8">
    <location>
        <position position="237"/>
    </location>
    <ligand>
        <name>substrate</name>
    </ligand>
</feature>
<dbReference type="GO" id="GO:0006508">
    <property type="term" value="P:proteolysis"/>
    <property type="evidence" value="ECO:0007669"/>
    <property type="project" value="InterPro"/>
</dbReference>
<dbReference type="AlphaFoldDB" id="A0AB35U573"/>
<keyword evidence="12" id="KW-1185">Reference proteome</keyword>
<comment type="similarity">
    <text evidence="1 9">Belongs to the peptidase S11 family.</text>
</comment>
<keyword evidence="5" id="KW-0573">Peptidoglycan synthesis</keyword>
<evidence type="ECO:0000313" key="12">
    <source>
        <dbReference type="Proteomes" id="UP001286174"/>
    </source>
</evidence>
<feature type="active site" description="Proton acceptor" evidence="7">
    <location>
        <position position="73"/>
    </location>
</feature>
<dbReference type="PRINTS" id="PR00725">
    <property type="entry name" value="DADACBPTASE1"/>
</dbReference>
<sequence length="392" mass="42073">MKITNLIAAAVLSANTVSTPVSTVIQKQDDSASSLQLDVSLQSNDAYVIDAENGQVLLDQNSEAKIYPASMTKIMTAVVVLESGLSLDQTVTITDEMLDGLYEAEAAVVGYSAGDTPTVRDLLYGALLPSGADAVNALAYAASGSIDKFVEAMNQKAEELGMDNTHFVNPTGLHDDNHYSTCKDIATLTNYAVQNETFREIFSSSSYTDTLGNLMYSTVAGAIERDHISLPGFVGDKTGYTDDAGHCMASYSELNGMKIIIVTAHAMTDIYATSHLQDASTILNALNSWSRKTVVSTGDTLGSYIAEKVIGRMEETITSSEDITADVPDDAKIAVTTDLANSYTATNQDQTKQLNITVTADGKTVAETAQTFTIPKANDFFNRILIFFRDLF</sequence>
<dbReference type="GO" id="GO:0009252">
    <property type="term" value="P:peptidoglycan biosynthetic process"/>
    <property type="evidence" value="ECO:0007669"/>
    <property type="project" value="UniProtKB-KW"/>
</dbReference>
<dbReference type="InterPro" id="IPR018044">
    <property type="entry name" value="Peptidase_S11"/>
</dbReference>
<evidence type="ECO:0000256" key="2">
    <source>
        <dbReference type="ARBA" id="ARBA00022729"/>
    </source>
</evidence>
<dbReference type="GO" id="GO:0008360">
    <property type="term" value="P:regulation of cell shape"/>
    <property type="evidence" value="ECO:0007669"/>
    <property type="project" value="UniProtKB-KW"/>
</dbReference>
<feature type="active site" description="Acyl-ester intermediate" evidence="7">
    <location>
        <position position="70"/>
    </location>
</feature>
<dbReference type="RefSeq" id="WP_370595603.1">
    <property type="nucleotide sequence ID" value="NZ_JALBUR010000004.1"/>
</dbReference>
<evidence type="ECO:0000256" key="3">
    <source>
        <dbReference type="ARBA" id="ARBA00022801"/>
    </source>
</evidence>
<dbReference type="PANTHER" id="PTHR21581">
    <property type="entry name" value="D-ALANYL-D-ALANINE CARBOXYPEPTIDASE"/>
    <property type="match status" value="1"/>
</dbReference>
<accession>A0AB35U573</accession>
<dbReference type="InterPro" id="IPR001967">
    <property type="entry name" value="Peptidase_S11_N"/>
</dbReference>
<dbReference type="Pfam" id="PF00768">
    <property type="entry name" value="Peptidase_S11"/>
    <property type="match status" value="1"/>
</dbReference>
<evidence type="ECO:0000256" key="6">
    <source>
        <dbReference type="ARBA" id="ARBA00023316"/>
    </source>
</evidence>
<evidence type="ECO:0000256" key="1">
    <source>
        <dbReference type="ARBA" id="ARBA00007164"/>
    </source>
</evidence>
<dbReference type="EMBL" id="JALBUR010000004">
    <property type="protein sequence ID" value="MDX8419056.1"/>
    <property type="molecule type" value="Genomic_DNA"/>
</dbReference>
<evidence type="ECO:0000256" key="4">
    <source>
        <dbReference type="ARBA" id="ARBA00022960"/>
    </source>
</evidence>
<dbReference type="Gene3D" id="3.40.710.10">
    <property type="entry name" value="DD-peptidase/beta-lactamase superfamily"/>
    <property type="match status" value="1"/>
</dbReference>
<evidence type="ECO:0000256" key="8">
    <source>
        <dbReference type="PIRSR" id="PIRSR618044-2"/>
    </source>
</evidence>